<dbReference type="Pfam" id="PF13302">
    <property type="entry name" value="Acetyltransf_3"/>
    <property type="match status" value="1"/>
</dbReference>
<feature type="domain" description="N-acetyltransferase" evidence="1">
    <location>
        <begin position="8"/>
        <end position="174"/>
    </location>
</feature>
<dbReference type="PROSITE" id="PS51186">
    <property type="entry name" value="GNAT"/>
    <property type="match status" value="1"/>
</dbReference>
<evidence type="ECO:0000313" key="3">
    <source>
        <dbReference type="Proteomes" id="UP000075346"/>
    </source>
</evidence>
<evidence type="ECO:0000259" key="1">
    <source>
        <dbReference type="PROSITE" id="PS51186"/>
    </source>
</evidence>
<dbReference type="PANTHER" id="PTHR43792:SF9">
    <property type="entry name" value="RIBOSOMAL-PROTEIN-ALANINE ACETYLTRANSFERASE"/>
    <property type="match status" value="1"/>
</dbReference>
<accession>A0A151KWP2</accession>
<dbReference type="PANTHER" id="PTHR43792">
    <property type="entry name" value="GNAT FAMILY, PUTATIVE (AFU_ORTHOLOGUE AFUA_3G00765)-RELATED-RELATED"/>
    <property type="match status" value="1"/>
</dbReference>
<dbReference type="EMBL" id="LOBR01000042">
    <property type="protein sequence ID" value="KYN87780.1"/>
    <property type="molecule type" value="Genomic_DNA"/>
</dbReference>
<dbReference type="Proteomes" id="UP000075346">
    <property type="component" value="Unassembled WGS sequence"/>
</dbReference>
<organism evidence="2 3">
    <name type="scientific">Vibrio cidicii</name>
    <dbReference type="NCBI Taxonomy" id="1763883"/>
    <lineage>
        <taxon>Bacteria</taxon>
        <taxon>Pseudomonadati</taxon>
        <taxon>Pseudomonadota</taxon>
        <taxon>Gammaproteobacteria</taxon>
        <taxon>Vibrionales</taxon>
        <taxon>Vibrionaceae</taxon>
        <taxon>Vibrio</taxon>
    </lineage>
</organism>
<reference evidence="3" key="1">
    <citation type="submission" date="2015-12" db="EMBL/GenBank/DDBJ databases">
        <authorList>
            <person name="Shamseldin A."/>
            <person name="Moawad H."/>
            <person name="Abd El-Rahim W.M."/>
            <person name="Sadowsky M.J."/>
        </authorList>
    </citation>
    <scope>NUCLEOTIDE SEQUENCE [LARGE SCALE GENOMIC DNA]</scope>
    <source>
        <strain evidence="3">2538-88</strain>
    </source>
</reference>
<dbReference type="InterPro" id="IPR051531">
    <property type="entry name" value="N-acetyltransferase"/>
</dbReference>
<dbReference type="GO" id="GO:0005737">
    <property type="term" value="C:cytoplasm"/>
    <property type="evidence" value="ECO:0007669"/>
    <property type="project" value="TreeGrafter"/>
</dbReference>
<evidence type="ECO:0000313" key="2">
    <source>
        <dbReference type="EMBL" id="KYN87780.1"/>
    </source>
</evidence>
<proteinExistence type="predicted"/>
<dbReference type="AlphaFoldDB" id="A0A151KWP2"/>
<protein>
    <submittedName>
        <fullName evidence="2">Alanine acetyltransferase</fullName>
    </submittedName>
</protein>
<comment type="caution">
    <text evidence="2">The sequence shown here is derived from an EMBL/GenBank/DDBJ whole genome shotgun (WGS) entry which is preliminary data.</text>
</comment>
<gene>
    <name evidence="2" type="ORF">ATY37_17370</name>
</gene>
<dbReference type="SUPFAM" id="SSF55729">
    <property type="entry name" value="Acyl-CoA N-acyltransferases (Nat)"/>
    <property type="match status" value="1"/>
</dbReference>
<dbReference type="InterPro" id="IPR000182">
    <property type="entry name" value="GNAT_dom"/>
</dbReference>
<name>A0A151KWP2_9VIBR</name>
<dbReference type="GO" id="GO:0008999">
    <property type="term" value="F:protein-N-terminal-alanine acetyltransferase activity"/>
    <property type="evidence" value="ECO:0007669"/>
    <property type="project" value="TreeGrafter"/>
</dbReference>
<sequence>MNFENDVFRIRELRETDADSLFSLYSGSISSAKYISTLPHDTVGTTLSKIQQWRKSYLESSPKVLVYGVAESQNDFVFGVVVLVFNEQHAEIHFGISDKFSNRGIATQLCRIGLEYLNSLGIKEVRTNPFVGHIASVRVLEKSGFSNHGTLKNYARFPTLGDGLFNCADMRISL</sequence>
<dbReference type="RefSeq" id="WP_061897261.1">
    <property type="nucleotide sequence ID" value="NZ_LOBR01000042.1"/>
</dbReference>
<dbReference type="Gene3D" id="3.40.630.30">
    <property type="match status" value="1"/>
</dbReference>
<dbReference type="InterPro" id="IPR016181">
    <property type="entry name" value="Acyl_CoA_acyltransferase"/>
</dbReference>